<organism evidence="5 6">
    <name type="scientific">Propioniciclava flava</name>
    <dbReference type="NCBI Taxonomy" id="2072026"/>
    <lineage>
        <taxon>Bacteria</taxon>
        <taxon>Bacillati</taxon>
        <taxon>Actinomycetota</taxon>
        <taxon>Actinomycetes</taxon>
        <taxon>Propionibacteriales</taxon>
        <taxon>Propionibacteriaceae</taxon>
        <taxon>Propioniciclava</taxon>
    </lineage>
</organism>
<sequence>MRRRTLLLLLGGLGTGIAGCTAAPAPTTPAAPPSSASSSPTPTAGPRWPLTGRPLGDPSAAQHAAIAVKVPDNRNEHPQAGINDADIVFVQLEGYADANGESATRLAPLFHSVLPDAVAPVRSVRPVDVPLFAPAHAVVASTGSSEWVTNYASQFSGFLDVSLTNQAAAKQGAYSIDRSRVRKLNGTTYYDRAVVSHPRVLAGLAREPFTAGPTQPYFPFAVTDADVSTLTGTPTTRIRVPWKAGGAYTMGYDYDASAGVYLRSMPWGPHVLADGQRVTTDNVVVIRAGQRTAKLAPGGGAPDPIHDIIDGSGTFFYAHGGSSVQGTWAKGSVESPFAFTLADGRPLAMAPGRTFVELPALDADVQLS</sequence>
<evidence type="ECO:0000259" key="4">
    <source>
        <dbReference type="Pfam" id="PF17479"/>
    </source>
</evidence>
<dbReference type="OrthoDB" id="9779102at2"/>
<name>A0A4Q2EDX9_9ACTN</name>
<dbReference type="RefSeq" id="WP_129459471.1">
    <property type="nucleotide sequence ID" value="NZ_PPCV01000009.1"/>
</dbReference>
<evidence type="ECO:0000313" key="5">
    <source>
        <dbReference type="EMBL" id="RXW31379.1"/>
    </source>
</evidence>
<evidence type="ECO:0008006" key="7">
    <source>
        <dbReference type="Google" id="ProtNLM"/>
    </source>
</evidence>
<accession>A0A4Q2EDX9</accession>
<evidence type="ECO:0000256" key="2">
    <source>
        <dbReference type="SAM" id="SignalP"/>
    </source>
</evidence>
<dbReference type="Pfam" id="PF17479">
    <property type="entry name" value="DUF3048_C"/>
    <property type="match status" value="1"/>
</dbReference>
<evidence type="ECO:0000313" key="6">
    <source>
        <dbReference type="Proteomes" id="UP000290624"/>
    </source>
</evidence>
<keyword evidence="6" id="KW-1185">Reference proteome</keyword>
<dbReference type="Gene3D" id="3.50.90.10">
    <property type="entry name" value="YerB-like"/>
    <property type="match status" value="1"/>
</dbReference>
<gene>
    <name evidence="5" type="ORF">C1706_11975</name>
</gene>
<proteinExistence type="predicted"/>
<comment type="caution">
    <text evidence="5">The sequence shown here is derived from an EMBL/GenBank/DDBJ whole genome shotgun (WGS) entry which is preliminary data.</text>
</comment>
<dbReference type="SUPFAM" id="SSF159774">
    <property type="entry name" value="YerB-like"/>
    <property type="match status" value="1"/>
</dbReference>
<dbReference type="PROSITE" id="PS51257">
    <property type="entry name" value="PROKAR_LIPOPROTEIN"/>
    <property type="match status" value="1"/>
</dbReference>
<keyword evidence="2" id="KW-0732">Signal</keyword>
<feature type="domain" description="DUF3048" evidence="4">
    <location>
        <begin position="240"/>
        <end position="356"/>
    </location>
</feature>
<dbReference type="EMBL" id="PPCV01000009">
    <property type="protein sequence ID" value="RXW31379.1"/>
    <property type="molecule type" value="Genomic_DNA"/>
</dbReference>
<evidence type="ECO:0000259" key="3">
    <source>
        <dbReference type="Pfam" id="PF11258"/>
    </source>
</evidence>
<dbReference type="InterPro" id="IPR035328">
    <property type="entry name" value="DUF3048_C"/>
</dbReference>
<dbReference type="Pfam" id="PF11258">
    <property type="entry name" value="DUF3048"/>
    <property type="match status" value="1"/>
</dbReference>
<dbReference type="Proteomes" id="UP000290624">
    <property type="component" value="Unassembled WGS sequence"/>
</dbReference>
<feature type="domain" description="DUF3048" evidence="3">
    <location>
        <begin position="50"/>
        <end position="189"/>
    </location>
</feature>
<dbReference type="InterPro" id="IPR023158">
    <property type="entry name" value="YerB-like_sf"/>
</dbReference>
<dbReference type="InterPro" id="IPR021416">
    <property type="entry name" value="DUF3048_N"/>
</dbReference>
<feature type="chain" id="PRO_5039299438" description="DUF3048 domain-containing protein" evidence="2">
    <location>
        <begin position="23"/>
        <end position="368"/>
    </location>
</feature>
<dbReference type="AlphaFoldDB" id="A0A4Q2EDX9"/>
<reference evidence="5 6" key="1">
    <citation type="submission" date="2018-01" db="EMBL/GenBank/DDBJ databases">
        <title>Lactibacter flavus gen. nov., sp. nov., a novel bacterium of the family Propionibacteriaceae isolated from raw milk and dairy products.</title>
        <authorList>
            <person name="Wenning M."/>
            <person name="Breitenwieser F."/>
            <person name="Huptas C."/>
            <person name="von Neubeck M."/>
            <person name="Busse H.-J."/>
            <person name="Scherer S."/>
        </authorList>
    </citation>
    <scope>NUCLEOTIDE SEQUENCE [LARGE SCALE GENOMIC DNA]</scope>
    <source>
        <strain evidence="5 6">VG341</strain>
    </source>
</reference>
<feature type="compositionally biased region" description="Low complexity" evidence="1">
    <location>
        <begin position="33"/>
        <end position="44"/>
    </location>
</feature>
<feature type="region of interest" description="Disordered" evidence="1">
    <location>
        <begin position="24"/>
        <end position="58"/>
    </location>
</feature>
<feature type="signal peptide" evidence="2">
    <location>
        <begin position="1"/>
        <end position="22"/>
    </location>
</feature>
<evidence type="ECO:0000256" key="1">
    <source>
        <dbReference type="SAM" id="MobiDB-lite"/>
    </source>
</evidence>
<protein>
    <recommendedName>
        <fullName evidence="7">DUF3048 domain-containing protein</fullName>
    </recommendedName>
</protein>